<proteinExistence type="predicted"/>
<evidence type="ECO:0000256" key="1">
    <source>
        <dbReference type="SAM" id="MobiDB-lite"/>
    </source>
</evidence>
<feature type="compositionally biased region" description="Low complexity" evidence="1">
    <location>
        <begin position="94"/>
        <end position="106"/>
    </location>
</feature>
<feature type="region of interest" description="Disordered" evidence="1">
    <location>
        <begin position="86"/>
        <end position="107"/>
    </location>
</feature>
<organism evidence="2 3">
    <name type="scientific">Morella rubra</name>
    <name type="common">Chinese bayberry</name>
    <dbReference type="NCBI Taxonomy" id="262757"/>
    <lineage>
        <taxon>Eukaryota</taxon>
        <taxon>Viridiplantae</taxon>
        <taxon>Streptophyta</taxon>
        <taxon>Embryophyta</taxon>
        <taxon>Tracheophyta</taxon>
        <taxon>Spermatophyta</taxon>
        <taxon>Magnoliopsida</taxon>
        <taxon>eudicotyledons</taxon>
        <taxon>Gunneridae</taxon>
        <taxon>Pentapetalae</taxon>
        <taxon>rosids</taxon>
        <taxon>fabids</taxon>
        <taxon>Fagales</taxon>
        <taxon>Myricaceae</taxon>
        <taxon>Morella</taxon>
    </lineage>
</organism>
<dbReference type="AlphaFoldDB" id="A0A6A1W9F2"/>
<name>A0A6A1W9F2_9ROSI</name>
<accession>A0A6A1W9F2</accession>
<reference evidence="2 3" key="1">
    <citation type="journal article" date="2019" name="Plant Biotechnol. J.">
        <title>The red bayberry genome and genetic basis of sex determination.</title>
        <authorList>
            <person name="Jia H.M."/>
            <person name="Jia H.J."/>
            <person name="Cai Q.L."/>
            <person name="Wang Y."/>
            <person name="Zhao H.B."/>
            <person name="Yang W.F."/>
            <person name="Wang G.Y."/>
            <person name="Li Y.H."/>
            <person name="Zhan D.L."/>
            <person name="Shen Y.T."/>
            <person name="Niu Q.F."/>
            <person name="Chang L."/>
            <person name="Qiu J."/>
            <person name="Zhao L."/>
            <person name="Xie H.B."/>
            <person name="Fu W.Y."/>
            <person name="Jin J."/>
            <person name="Li X.W."/>
            <person name="Jiao Y."/>
            <person name="Zhou C.C."/>
            <person name="Tu T."/>
            <person name="Chai C.Y."/>
            <person name="Gao J.L."/>
            <person name="Fan L.J."/>
            <person name="van de Weg E."/>
            <person name="Wang J.Y."/>
            <person name="Gao Z.S."/>
        </authorList>
    </citation>
    <scope>NUCLEOTIDE SEQUENCE [LARGE SCALE GENOMIC DNA]</scope>
    <source>
        <tissue evidence="2">Leaves</tissue>
    </source>
</reference>
<dbReference type="Proteomes" id="UP000516437">
    <property type="component" value="Chromosome 3"/>
</dbReference>
<sequence>MTCQDPSNSALARPMPLPALKNAQLDNMLRHGLRKANEEMMQADSKGVNVHFASTTTWPLITAVPEEMHREIVSRGSHNIMEKIGSTTIRPPKAAAHSGAYGGASSKESARYKEHFGVTTPQGSGVAMAAKEHGCGHHQ</sequence>
<evidence type="ECO:0000313" key="2">
    <source>
        <dbReference type="EMBL" id="KAB1219420.1"/>
    </source>
</evidence>
<keyword evidence="3" id="KW-1185">Reference proteome</keyword>
<dbReference type="EMBL" id="RXIC02000021">
    <property type="protein sequence ID" value="KAB1219420.1"/>
    <property type="molecule type" value="Genomic_DNA"/>
</dbReference>
<protein>
    <submittedName>
        <fullName evidence="2">Uncharacterized protein</fullName>
    </submittedName>
</protein>
<evidence type="ECO:0000313" key="3">
    <source>
        <dbReference type="Proteomes" id="UP000516437"/>
    </source>
</evidence>
<comment type="caution">
    <text evidence="2">The sequence shown here is derived from an EMBL/GenBank/DDBJ whole genome shotgun (WGS) entry which is preliminary data.</text>
</comment>
<gene>
    <name evidence="2" type="ORF">CJ030_MR3G001097</name>
</gene>